<dbReference type="Proteomes" id="UP000054150">
    <property type="component" value="Unassembled WGS sequence"/>
</dbReference>
<feature type="non-terminal residue" evidence="5">
    <location>
        <position position="238"/>
    </location>
</feature>
<feature type="region of interest" description="Disordered" evidence="4">
    <location>
        <begin position="198"/>
        <end position="225"/>
    </location>
</feature>
<keyword evidence="1" id="KW-0479">Metal-binding</keyword>
<evidence type="ECO:0000256" key="4">
    <source>
        <dbReference type="SAM" id="MobiDB-lite"/>
    </source>
</evidence>
<keyword evidence="3" id="KW-0106">Calcium</keyword>
<dbReference type="PANTHER" id="PTHR22656">
    <property type="entry name" value="EF-HAND CALCIUM-BINDING DOMAIN-CONTAINING PROTEIN 13"/>
    <property type="match status" value="1"/>
</dbReference>
<name>A0A091SYH9_PELCR</name>
<evidence type="ECO:0000256" key="2">
    <source>
        <dbReference type="ARBA" id="ARBA00022737"/>
    </source>
</evidence>
<proteinExistence type="predicted"/>
<feature type="non-terminal residue" evidence="5">
    <location>
        <position position="1"/>
    </location>
</feature>
<evidence type="ECO:0000313" key="5">
    <source>
        <dbReference type="EMBL" id="KFQ63802.1"/>
    </source>
</evidence>
<dbReference type="InterPro" id="IPR018247">
    <property type="entry name" value="EF_Hand_1_Ca_BS"/>
</dbReference>
<dbReference type="SUPFAM" id="SSF47473">
    <property type="entry name" value="EF-hand"/>
    <property type="match status" value="1"/>
</dbReference>
<dbReference type="AlphaFoldDB" id="A0A091SYH9"/>
<dbReference type="GO" id="GO:0046872">
    <property type="term" value="F:metal ion binding"/>
    <property type="evidence" value="ECO:0007669"/>
    <property type="project" value="UniProtKB-KW"/>
</dbReference>
<accession>A0A091SYH9</accession>
<organism evidence="5 6">
    <name type="scientific">Pelecanus crispus</name>
    <name type="common">Dalmatian pelican</name>
    <dbReference type="NCBI Taxonomy" id="36300"/>
    <lineage>
        <taxon>Eukaryota</taxon>
        <taxon>Metazoa</taxon>
        <taxon>Chordata</taxon>
        <taxon>Craniata</taxon>
        <taxon>Vertebrata</taxon>
        <taxon>Euteleostomi</taxon>
        <taxon>Archelosauria</taxon>
        <taxon>Archosauria</taxon>
        <taxon>Dinosauria</taxon>
        <taxon>Saurischia</taxon>
        <taxon>Theropoda</taxon>
        <taxon>Coelurosauria</taxon>
        <taxon>Aves</taxon>
        <taxon>Neognathae</taxon>
        <taxon>Neoaves</taxon>
        <taxon>Aequornithes</taxon>
        <taxon>Pelecaniformes</taxon>
        <taxon>Pelecanidae</taxon>
        <taxon>Pelecanus</taxon>
    </lineage>
</organism>
<dbReference type="EMBL" id="KK492076">
    <property type="protein sequence ID" value="KFQ63802.1"/>
    <property type="molecule type" value="Genomic_DNA"/>
</dbReference>
<keyword evidence="6" id="KW-1185">Reference proteome</keyword>
<dbReference type="Gene3D" id="1.10.238.10">
    <property type="entry name" value="EF-hand"/>
    <property type="match status" value="1"/>
</dbReference>
<evidence type="ECO:0000313" key="6">
    <source>
        <dbReference type="Proteomes" id="UP000054150"/>
    </source>
</evidence>
<protein>
    <submittedName>
        <fullName evidence="5">EF-hand calcium-binding domain-containing protein 3</fullName>
    </submittedName>
</protein>
<reference evidence="5 6" key="1">
    <citation type="submission" date="2014-04" db="EMBL/GenBank/DDBJ databases">
        <title>Genome evolution of avian class.</title>
        <authorList>
            <person name="Zhang G."/>
            <person name="Li C."/>
        </authorList>
    </citation>
    <scope>NUCLEOTIDE SEQUENCE [LARGE SCALE GENOMIC DNA]</scope>
    <source>
        <strain evidence="5">BGI_N334</strain>
    </source>
</reference>
<dbReference type="InterPro" id="IPR011992">
    <property type="entry name" value="EF-hand-dom_pair"/>
</dbReference>
<dbReference type="PROSITE" id="PS00018">
    <property type="entry name" value="EF_HAND_1"/>
    <property type="match status" value="1"/>
</dbReference>
<dbReference type="PANTHER" id="PTHR22656:SF1">
    <property type="entry name" value="EF-HAND CALCIUM-BINDING DOMAIN-CONTAINING PROTEIN 13"/>
    <property type="match status" value="1"/>
</dbReference>
<evidence type="ECO:0000256" key="1">
    <source>
        <dbReference type="ARBA" id="ARBA00022723"/>
    </source>
</evidence>
<sequence length="238" mass="27128">LPAAFSDAFNLFPEDADGDIKLHSLEMIAKQLGISLTSQEAYDELVCADTDGDRTVEFSDFLDIISDKKCFAQTISPGKNDSASLDSVDARGILLFKVFLKLVELAALPQRTLFQIISYYQQKLRDCTGQKLWMDDNFLKHRRKKPRKIWKEPLYPMPSLVGAARISPMKKRQAAAYARHLKDSPYAQVPIFPRISKQNPTLAKPKKGLQKVARQRSEPTSSFKSCFFRERNQVQEVR</sequence>
<evidence type="ECO:0000256" key="3">
    <source>
        <dbReference type="ARBA" id="ARBA00022837"/>
    </source>
</evidence>
<keyword evidence="2" id="KW-0677">Repeat</keyword>
<gene>
    <name evidence="5" type="ORF">N334_13904</name>
</gene>